<evidence type="ECO:0000313" key="2">
    <source>
        <dbReference type="EMBL" id="MDR7149820.1"/>
    </source>
</evidence>
<sequence length="225" mass="24440">MDAVISFRRSRYSGKSCGVPCRPYRTGGKMTERVSHALSEVLDGLEKSINGEEVSVQHIVETLGQRSFASLLLIFPLIAVSPASAIPGVTASVAVIVFLLVSQMIVGRESVWLPSFIRHRCISKAALCKALGWLRKPVVFVERFLKARLTFILERPWRYLPLGMVLVLCLFMPFMELVPVSGSIAAAIISMLAAGLLTRDGGLVLFSLLTMLGLPVLAWQAGVGG</sequence>
<proteinExistence type="predicted"/>
<dbReference type="Proteomes" id="UP001265700">
    <property type="component" value="Unassembled WGS sequence"/>
</dbReference>
<name>A0ABU1WKJ7_9BURK</name>
<feature type="transmembrane region" description="Helical" evidence="1">
    <location>
        <begin position="204"/>
        <end position="222"/>
    </location>
</feature>
<reference evidence="2 3" key="1">
    <citation type="submission" date="2023-07" db="EMBL/GenBank/DDBJ databases">
        <title>Sorghum-associated microbial communities from plants grown in Nebraska, USA.</title>
        <authorList>
            <person name="Schachtman D."/>
        </authorList>
    </citation>
    <scope>NUCLEOTIDE SEQUENCE [LARGE SCALE GENOMIC DNA]</scope>
    <source>
        <strain evidence="2 3">4249</strain>
    </source>
</reference>
<evidence type="ECO:0000256" key="1">
    <source>
        <dbReference type="SAM" id="Phobius"/>
    </source>
</evidence>
<organism evidence="2 3">
    <name type="scientific">Hydrogenophaga palleronii</name>
    <dbReference type="NCBI Taxonomy" id="65655"/>
    <lineage>
        <taxon>Bacteria</taxon>
        <taxon>Pseudomonadati</taxon>
        <taxon>Pseudomonadota</taxon>
        <taxon>Betaproteobacteria</taxon>
        <taxon>Burkholderiales</taxon>
        <taxon>Comamonadaceae</taxon>
        <taxon>Hydrogenophaga</taxon>
    </lineage>
</organism>
<comment type="caution">
    <text evidence="2">The sequence shown here is derived from an EMBL/GenBank/DDBJ whole genome shotgun (WGS) entry which is preliminary data.</text>
</comment>
<dbReference type="InterPro" id="IPR010331">
    <property type="entry name" value="ExoD"/>
</dbReference>
<keyword evidence="3" id="KW-1185">Reference proteome</keyword>
<keyword evidence="1" id="KW-1133">Transmembrane helix</keyword>
<keyword evidence="1" id="KW-0812">Transmembrane</keyword>
<feature type="transmembrane region" description="Helical" evidence="1">
    <location>
        <begin position="180"/>
        <end position="197"/>
    </location>
</feature>
<gene>
    <name evidence="2" type="ORF">J2W49_001775</name>
</gene>
<dbReference type="RefSeq" id="WP_310314490.1">
    <property type="nucleotide sequence ID" value="NZ_JAVDWU010000003.1"/>
</dbReference>
<dbReference type="PIRSF" id="PIRSF033239">
    <property type="entry name" value="ExoD"/>
    <property type="match status" value="1"/>
</dbReference>
<evidence type="ECO:0008006" key="4">
    <source>
        <dbReference type="Google" id="ProtNLM"/>
    </source>
</evidence>
<protein>
    <recommendedName>
        <fullName evidence="4">Exopolysaccharide biosynthesis protein</fullName>
    </recommendedName>
</protein>
<feature type="transmembrane region" description="Helical" evidence="1">
    <location>
        <begin position="156"/>
        <end position="174"/>
    </location>
</feature>
<keyword evidence="1" id="KW-0472">Membrane</keyword>
<evidence type="ECO:0000313" key="3">
    <source>
        <dbReference type="Proteomes" id="UP001265700"/>
    </source>
</evidence>
<accession>A0ABU1WKJ7</accession>
<dbReference type="Pfam" id="PF06055">
    <property type="entry name" value="ExoD"/>
    <property type="match status" value="1"/>
</dbReference>
<dbReference type="PANTHER" id="PTHR41795">
    <property type="entry name" value="EXOPOLYSACCHARIDE SYNTHESIS PROTEIN"/>
    <property type="match status" value="1"/>
</dbReference>
<feature type="transmembrane region" description="Helical" evidence="1">
    <location>
        <begin position="73"/>
        <end position="101"/>
    </location>
</feature>
<dbReference type="EMBL" id="JAVDWU010000003">
    <property type="protein sequence ID" value="MDR7149820.1"/>
    <property type="molecule type" value="Genomic_DNA"/>
</dbReference>
<dbReference type="PANTHER" id="PTHR41795:SF1">
    <property type="entry name" value="EXOPOLYSACCHARIDE SYNTHESIS PROTEIN"/>
    <property type="match status" value="1"/>
</dbReference>